<dbReference type="InterPro" id="IPR000595">
    <property type="entry name" value="cNMP-bd_dom"/>
</dbReference>
<keyword evidence="7" id="KW-1185">Reference proteome</keyword>
<accession>A0ABT1SUG7</accession>
<comment type="caution">
    <text evidence="6">The sequence shown here is derived from an EMBL/GenBank/DDBJ whole genome shotgun (WGS) entry which is preliminary data.</text>
</comment>
<dbReference type="CDD" id="cd00038">
    <property type="entry name" value="CAP_ED"/>
    <property type="match status" value="1"/>
</dbReference>
<evidence type="ECO:0000256" key="1">
    <source>
        <dbReference type="ARBA" id="ARBA00023015"/>
    </source>
</evidence>
<dbReference type="PROSITE" id="PS51063">
    <property type="entry name" value="HTH_CRP_2"/>
    <property type="match status" value="1"/>
</dbReference>
<dbReference type="Pfam" id="PF00027">
    <property type="entry name" value="cNMP_binding"/>
    <property type="match status" value="1"/>
</dbReference>
<dbReference type="InterPro" id="IPR014710">
    <property type="entry name" value="RmlC-like_jellyroll"/>
</dbReference>
<dbReference type="Gene3D" id="2.60.120.10">
    <property type="entry name" value="Jelly Rolls"/>
    <property type="match status" value="1"/>
</dbReference>
<evidence type="ECO:0000313" key="7">
    <source>
        <dbReference type="Proteomes" id="UP001206692"/>
    </source>
</evidence>
<proteinExistence type="predicted"/>
<keyword evidence="2" id="KW-0238">DNA-binding</keyword>
<dbReference type="Proteomes" id="UP001206692">
    <property type="component" value="Unassembled WGS sequence"/>
</dbReference>
<evidence type="ECO:0000313" key="6">
    <source>
        <dbReference type="EMBL" id="MCQ5343512.1"/>
    </source>
</evidence>
<evidence type="ECO:0000256" key="2">
    <source>
        <dbReference type="ARBA" id="ARBA00023125"/>
    </source>
</evidence>
<dbReference type="InterPro" id="IPR018490">
    <property type="entry name" value="cNMP-bd_dom_sf"/>
</dbReference>
<reference evidence="6 7" key="1">
    <citation type="submission" date="2022-06" db="EMBL/GenBank/DDBJ databases">
        <title>Isolation of gut microbiota from human fecal samples.</title>
        <authorList>
            <person name="Pamer E.G."/>
            <person name="Barat B."/>
            <person name="Waligurski E."/>
            <person name="Medina S."/>
            <person name="Paddock L."/>
            <person name="Mostad J."/>
        </authorList>
    </citation>
    <scope>NUCLEOTIDE SEQUENCE [LARGE SCALE GENOMIC DNA]</scope>
    <source>
        <strain evidence="6 7">DFI.1.1</strain>
    </source>
</reference>
<keyword evidence="3" id="KW-0804">Transcription</keyword>
<dbReference type="SMART" id="SM00100">
    <property type="entry name" value="cNMP"/>
    <property type="match status" value="1"/>
</dbReference>
<dbReference type="SUPFAM" id="SSF51206">
    <property type="entry name" value="cAMP-binding domain-like"/>
    <property type="match status" value="1"/>
</dbReference>
<keyword evidence="1" id="KW-0805">Transcription regulation</keyword>
<evidence type="ECO:0000259" key="5">
    <source>
        <dbReference type="PROSITE" id="PS51063"/>
    </source>
</evidence>
<dbReference type="InterPro" id="IPR012318">
    <property type="entry name" value="HTH_CRP"/>
</dbReference>
<protein>
    <submittedName>
        <fullName evidence="6">Crp/Fnr family transcriptional regulator</fullName>
    </submittedName>
</protein>
<feature type="domain" description="HTH crp-type" evidence="5">
    <location>
        <begin position="154"/>
        <end position="219"/>
    </location>
</feature>
<dbReference type="EMBL" id="JANGEW010000026">
    <property type="protein sequence ID" value="MCQ5343512.1"/>
    <property type="molecule type" value="Genomic_DNA"/>
</dbReference>
<dbReference type="PROSITE" id="PS50042">
    <property type="entry name" value="CNMP_BINDING_3"/>
    <property type="match status" value="1"/>
</dbReference>
<dbReference type="SUPFAM" id="SSF46785">
    <property type="entry name" value="Winged helix' DNA-binding domain"/>
    <property type="match status" value="1"/>
</dbReference>
<organism evidence="6 7">
    <name type="scientific">Megasphaera massiliensis</name>
    <dbReference type="NCBI Taxonomy" id="1232428"/>
    <lineage>
        <taxon>Bacteria</taxon>
        <taxon>Bacillati</taxon>
        <taxon>Bacillota</taxon>
        <taxon>Negativicutes</taxon>
        <taxon>Veillonellales</taxon>
        <taxon>Veillonellaceae</taxon>
        <taxon>Megasphaera</taxon>
    </lineage>
</organism>
<name>A0ABT1SUG7_9FIRM</name>
<dbReference type="Pfam" id="PF13545">
    <property type="entry name" value="HTH_Crp_2"/>
    <property type="match status" value="1"/>
</dbReference>
<dbReference type="InterPro" id="IPR036390">
    <property type="entry name" value="WH_DNA-bd_sf"/>
</dbReference>
<evidence type="ECO:0000259" key="4">
    <source>
        <dbReference type="PROSITE" id="PS50042"/>
    </source>
</evidence>
<evidence type="ECO:0000256" key="3">
    <source>
        <dbReference type="ARBA" id="ARBA00023163"/>
    </source>
</evidence>
<gene>
    <name evidence="6" type="ORF">NE675_10835</name>
</gene>
<sequence length="219" mass="24420">MVDVATAAANSALFDGIRPEERSAMLTCLGAQTKTVRKGEFLVLAQDEVRYIGVVLSGEVHMIHEDRWGDKAVLAVIKEGGLFGETFVCGTILQSLVTFQAVKTTTFLTLQFQKVLHVCTQACPFHHRLIENMLHLIATKNAQLMEKLEIVSKKTLRKKLLTFFSFQSEKAGSPTFTIPVTRSQLADYLCADRTAVAREMSRMKEEGLIELNQQTVTLL</sequence>
<feature type="domain" description="Cyclic nucleotide-binding" evidence="4">
    <location>
        <begin position="13"/>
        <end position="85"/>
    </location>
</feature>
<dbReference type="RefSeq" id="WP_062412001.1">
    <property type="nucleotide sequence ID" value="NZ_JAJCIO010000006.1"/>
</dbReference>